<feature type="transmembrane region" description="Helical" evidence="8">
    <location>
        <begin position="381"/>
        <end position="400"/>
    </location>
</feature>
<feature type="transmembrane region" description="Helical" evidence="8">
    <location>
        <begin position="300"/>
        <end position="322"/>
    </location>
</feature>
<keyword evidence="6 8" id="KW-1133">Transmembrane helix</keyword>
<comment type="subcellular location">
    <subcellularLocation>
        <location evidence="1 8">Cell membrane</location>
        <topology evidence="1 8">Multi-pass membrane protein</topology>
    </subcellularLocation>
</comment>
<dbReference type="Gene3D" id="1.20.1740.10">
    <property type="entry name" value="Amino acid/polyamine transporter I"/>
    <property type="match status" value="1"/>
</dbReference>
<evidence type="ECO:0000313" key="9">
    <source>
        <dbReference type="EMBL" id="UTJ07518.1"/>
    </source>
</evidence>
<evidence type="ECO:0000256" key="8">
    <source>
        <dbReference type="RuleBase" id="RU363064"/>
    </source>
</evidence>
<name>A0ABY5E8V6_9BACT</name>
<feature type="transmembrane region" description="Helical" evidence="8">
    <location>
        <begin position="406"/>
        <end position="429"/>
    </location>
</feature>
<dbReference type="PRINTS" id="PR00175">
    <property type="entry name" value="NAALASMPORT"/>
</dbReference>
<keyword evidence="7 8" id="KW-0472">Membrane</keyword>
<accession>A0ABY5E8V6</accession>
<dbReference type="NCBIfam" id="TIGR00835">
    <property type="entry name" value="agcS"/>
    <property type="match status" value="1"/>
</dbReference>
<evidence type="ECO:0000256" key="5">
    <source>
        <dbReference type="ARBA" id="ARBA00022692"/>
    </source>
</evidence>
<dbReference type="InterPro" id="IPR001463">
    <property type="entry name" value="Na/Ala_symport"/>
</dbReference>
<feature type="transmembrane region" description="Helical" evidence="8">
    <location>
        <begin position="209"/>
        <end position="230"/>
    </location>
</feature>
<evidence type="ECO:0000256" key="1">
    <source>
        <dbReference type="ARBA" id="ARBA00004651"/>
    </source>
</evidence>
<feature type="transmembrane region" description="Helical" evidence="8">
    <location>
        <begin position="12"/>
        <end position="36"/>
    </location>
</feature>
<evidence type="ECO:0000256" key="7">
    <source>
        <dbReference type="ARBA" id="ARBA00023136"/>
    </source>
</evidence>
<keyword evidence="3 8" id="KW-0813">Transport</keyword>
<dbReference type="PANTHER" id="PTHR30330:SF1">
    <property type="entry name" value="AMINO-ACID CARRIER PROTEIN ALST"/>
    <property type="match status" value="1"/>
</dbReference>
<feature type="transmembrane region" description="Helical" evidence="8">
    <location>
        <begin position="236"/>
        <end position="260"/>
    </location>
</feature>
<proteinExistence type="inferred from homology"/>
<evidence type="ECO:0000256" key="2">
    <source>
        <dbReference type="ARBA" id="ARBA00009261"/>
    </source>
</evidence>
<evidence type="ECO:0000313" key="10">
    <source>
        <dbReference type="Proteomes" id="UP001060012"/>
    </source>
</evidence>
<evidence type="ECO:0000256" key="3">
    <source>
        <dbReference type="ARBA" id="ARBA00022448"/>
    </source>
</evidence>
<dbReference type="PANTHER" id="PTHR30330">
    <property type="entry name" value="AGSS FAMILY TRANSPORTER, SODIUM-ALANINE"/>
    <property type="match status" value="1"/>
</dbReference>
<dbReference type="EMBL" id="CP100595">
    <property type="protein sequence ID" value="UTJ07518.1"/>
    <property type="molecule type" value="Genomic_DNA"/>
</dbReference>
<keyword evidence="10" id="KW-1185">Reference proteome</keyword>
<dbReference type="Proteomes" id="UP001060012">
    <property type="component" value="Chromosome"/>
</dbReference>
<keyword evidence="8" id="KW-0769">Symport</keyword>
<evidence type="ECO:0000256" key="6">
    <source>
        <dbReference type="ARBA" id="ARBA00022989"/>
    </source>
</evidence>
<reference evidence="9" key="1">
    <citation type="submission" date="2022-07" db="EMBL/GenBank/DDBJ databases">
        <title>Arcobacter roscoffensis sp. nov., a marine bacterium isolated from coastal seawater collected from Roscoff, France.</title>
        <authorList>
            <person name="Pascual J."/>
            <person name="Lepeaux C."/>
            <person name="Methner A."/>
            <person name="Overmann J."/>
        </authorList>
    </citation>
    <scope>NUCLEOTIDE SEQUENCE</scope>
    <source>
        <strain evidence="9">ARW1-2F2</strain>
    </source>
</reference>
<organism evidence="9 10">
    <name type="scientific">Arcobacter roscoffensis</name>
    <dbReference type="NCBI Taxonomy" id="2961520"/>
    <lineage>
        <taxon>Bacteria</taxon>
        <taxon>Pseudomonadati</taxon>
        <taxon>Campylobacterota</taxon>
        <taxon>Epsilonproteobacteria</taxon>
        <taxon>Campylobacterales</taxon>
        <taxon>Arcobacteraceae</taxon>
        <taxon>Arcobacter</taxon>
    </lineage>
</organism>
<keyword evidence="5 8" id="KW-0812">Transmembrane</keyword>
<feature type="transmembrane region" description="Helical" evidence="8">
    <location>
        <begin position="144"/>
        <end position="167"/>
    </location>
</feature>
<evidence type="ECO:0000256" key="4">
    <source>
        <dbReference type="ARBA" id="ARBA00022475"/>
    </source>
</evidence>
<keyword evidence="4 8" id="KW-1003">Cell membrane</keyword>
<protein>
    <submittedName>
        <fullName evidence="9">Alanine:cation symporter family protein</fullName>
    </submittedName>
</protein>
<dbReference type="RefSeq" id="WP_254577692.1">
    <property type="nucleotide sequence ID" value="NZ_CP100595.1"/>
</dbReference>
<gene>
    <name evidence="9" type="ORF">NJU99_05320</name>
</gene>
<comment type="similarity">
    <text evidence="2 8">Belongs to the alanine or glycine:cation symporter (AGCS) (TC 2.A.25) family.</text>
</comment>
<sequence length="478" mass="52100">MLAEINDFLNNLIWGNILIYLLPALGIFFTVASRFVQFRYFFKMFRVLRDTVHDKEGHISSFQALMLSVAGRVGGGNIAGVAVAITLGGPGAVFWMWIIGLIGMSTSFFECSLAQLYKEKDGEDSGVYRGGPAYYVTKALGQKWLGVIISILLMITFGFAFNATQSFIISTSFESSFDIPTWITGAVITVIFAAAIFGGIKRITKFSEVIVPVMAVGYLLIAIVVIALNLEKIPDLITMIVTEAFNPSSAIGGGIGAVILQGAKRGMFSNEAGLGSAPNVAAVAYVAHPVQQGIVQSFSVFIDTIILCSCTAFIILLSGVYVPGQEGVQGVLLTQNALVEHIGPFGGYFVTVALFLFGLSSMLYNYYLAENSVNFFSKGNTTLFNGFRVLCVALIVWGSFQDLGSIFSFADLSMGLLAVINLVVLAILYKPVLKLIKGYDRQLKEGRKPVLRYNDYQEFKIDKDTWKEIVDNINDKKA</sequence>
<feature type="transmembrane region" description="Helical" evidence="8">
    <location>
        <begin position="179"/>
        <end position="197"/>
    </location>
</feature>
<dbReference type="Pfam" id="PF01235">
    <property type="entry name" value="Na_Ala_symp"/>
    <property type="match status" value="1"/>
</dbReference>
<feature type="transmembrane region" description="Helical" evidence="8">
    <location>
        <begin position="342"/>
        <end position="369"/>
    </location>
</feature>